<dbReference type="InterPro" id="IPR043132">
    <property type="entry name" value="BCAT-like_C"/>
</dbReference>
<sequence length="282" mass="31367">MPRNIVTPSSTSDLDDRAKQIMADHLTAPFDIDSIPFELLSSLRYDPGLYNGTLPLAEAIQQMPLDPSFFFLLPYHAKRLNKAIDYFDFNIKHFTESLLLSKISEALASQDKESILKIRILAQRSGQVKLDILPETRSVAYDVNCGITYDIYLDSKPMTISPFTSFKTTHRNHYTEARVRSIPPGAENTDVLLYNAAEQVTESSVCNVAFWRDVTHPITGEVTSKWLTPPLSVGCISGVVRQSLLDSGKIFEGPISVKDLTDGEEVLLMNGILGTVKAKLIT</sequence>
<dbReference type="SUPFAM" id="SSF56752">
    <property type="entry name" value="D-aminoacid aminotransferase-like PLP-dependent enzymes"/>
    <property type="match status" value="1"/>
</dbReference>
<organism evidence="1 2">
    <name type="scientific">[Candida] arabinofermentans NRRL YB-2248</name>
    <dbReference type="NCBI Taxonomy" id="983967"/>
    <lineage>
        <taxon>Eukaryota</taxon>
        <taxon>Fungi</taxon>
        <taxon>Dikarya</taxon>
        <taxon>Ascomycota</taxon>
        <taxon>Saccharomycotina</taxon>
        <taxon>Pichiomycetes</taxon>
        <taxon>Pichiales</taxon>
        <taxon>Pichiaceae</taxon>
        <taxon>Ogataea</taxon>
        <taxon>Ogataea/Candida clade</taxon>
    </lineage>
</organism>
<dbReference type="Proteomes" id="UP000094801">
    <property type="component" value="Unassembled WGS sequence"/>
</dbReference>
<gene>
    <name evidence="1" type="ORF">CANARDRAFT_202516</name>
</gene>
<dbReference type="GO" id="GO:0003824">
    <property type="term" value="F:catalytic activity"/>
    <property type="evidence" value="ECO:0007669"/>
    <property type="project" value="InterPro"/>
</dbReference>
<name>A0A1E4SW34_9ASCO</name>
<dbReference type="AlphaFoldDB" id="A0A1E4SW34"/>
<accession>A0A1E4SW34</accession>
<dbReference type="InterPro" id="IPR001544">
    <property type="entry name" value="Aminotrans_IV"/>
</dbReference>
<evidence type="ECO:0000313" key="2">
    <source>
        <dbReference type="Proteomes" id="UP000094801"/>
    </source>
</evidence>
<dbReference type="STRING" id="983967.A0A1E4SW34"/>
<dbReference type="OrthoDB" id="5288718at2759"/>
<dbReference type="Gene3D" id="3.30.470.10">
    <property type="match status" value="1"/>
</dbReference>
<dbReference type="EMBL" id="KV453861">
    <property type="protein sequence ID" value="ODV83710.1"/>
    <property type="molecule type" value="Genomic_DNA"/>
</dbReference>
<evidence type="ECO:0008006" key="3">
    <source>
        <dbReference type="Google" id="ProtNLM"/>
    </source>
</evidence>
<reference evidence="2" key="1">
    <citation type="submission" date="2016-04" db="EMBL/GenBank/DDBJ databases">
        <title>Comparative genomics of biotechnologically important yeasts.</title>
        <authorList>
            <consortium name="DOE Joint Genome Institute"/>
            <person name="Riley R."/>
            <person name="Haridas S."/>
            <person name="Wolfe K.H."/>
            <person name="Lopes M.R."/>
            <person name="Hittinger C.T."/>
            <person name="Goker M."/>
            <person name="Salamov A."/>
            <person name="Wisecaver J."/>
            <person name="Long T.M."/>
            <person name="Aerts A.L."/>
            <person name="Barry K."/>
            <person name="Choi C."/>
            <person name="Clum A."/>
            <person name="Coughlan A.Y."/>
            <person name="Deshpande S."/>
            <person name="Douglass A.P."/>
            <person name="Hanson S.J."/>
            <person name="Klenk H.-P."/>
            <person name="Labutti K."/>
            <person name="Lapidus A."/>
            <person name="Lindquist E."/>
            <person name="Lipzen A."/>
            <person name="Meier-Kolthoff J.P."/>
            <person name="Ohm R.A."/>
            <person name="Otillar R.P."/>
            <person name="Pangilinan J."/>
            <person name="Peng Y."/>
            <person name="Rokas A."/>
            <person name="Rosa C.A."/>
            <person name="Scheuner C."/>
            <person name="Sibirny A.A."/>
            <person name="Slot J.C."/>
            <person name="Stielow J.B."/>
            <person name="Sun H."/>
            <person name="Kurtzman C.P."/>
            <person name="Blackwell M."/>
            <person name="Grigoriev I.V."/>
            <person name="Jeffries T.W."/>
        </authorList>
    </citation>
    <scope>NUCLEOTIDE SEQUENCE [LARGE SCALE GENOMIC DNA]</scope>
    <source>
        <strain evidence="2">NRRL YB-2248</strain>
    </source>
</reference>
<dbReference type="InterPro" id="IPR043131">
    <property type="entry name" value="BCAT-like_N"/>
</dbReference>
<protein>
    <recommendedName>
        <fullName evidence="3">Aminodeoxychorismate lyase</fullName>
    </recommendedName>
</protein>
<dbReference type="InterPro" id="IPR036038">
    <property type="entry name" value="Aminotransferase-like"/>
</dbReference>
<evidence type="ECO:0000313" key="1">
    <source>
        <dbReference type="EMBL" id="ODV83710.1"/>
    </source>
</evidence>
<dbReference type="Gene3D" id="3.20.10.10">
    <property type="entry name" value="D-amino Acid Aminotransferase, subunit A, domain 2"/>
    <property type="match status" value="1"/>
</dbReference>
<keyword evidence="2" id="KW-1185">Reference proteome</keyword>
<proteinExistence type="predicted"/>
<dbReference type="Pfam" id="PF01063">
    <property type="entry name" value="Aminotran_4"/>
    <property type="match status" value="1"/>
</dbReference>